<dbReference type="InterPro" id="IPR036821">
    <property type="entry name" value="Peptide_deformylase_sf"/>
</dbReference>
<comment type="function">
    <text evidence="5">Removes the formyl group from the N-terminal Met of newly synthesized proteins. Requires at least a dipeptide for an efficient rate of reaction. N-terminal L-methionine is a prerequisite for activity but the enzyme has broad specificity at other positions.</text>
</comment>
<dbReference type="EC" id="3.5.1.88" evidence="5"/>
<feature type="binding site" evidence="5">
    <location>
        <position position="155"/>
    </location>
    <ligand>
        <name>Fe cation</name>
        <dbReference type="ChEBI" id="CHEBI:24875"/>
    </ligand>
</feature>
<accession>A0A7V8SYM3</accession>
<proteinExistence type="inferred from homology"/>
<comment type="catalytic activity">
    <reaction evidence="5">
        <text>N-terminal N-formyl-L-methionyl-[peptide] + H2O = N-terminal L-methionyl-[peptide] + formate</text>
        <dbReference type="Rhea" id="RHEA:24420"/>
        <dbReference type="Rhea" id="RHEA-COMP:10639"/>
        <dbReference type="Rhea" id="RHEA-COMP:10640"/>
        <dbReference type="ChEBI" id="CHEBI:15377"/>
        <dbReference type="ChEBI" id="CHEBI:15740"/>
        <dbReference type="ChEBI" id="CHEBI:49298"/>
        <dbReference type="ChEBI" id="CHEBI:64731"/>
        <dbReference type="EC" id="3.5.1.88"/>
    </reaction>
</comment>
<dbReference type="GO" id="GO:0006412">
    <property type="term" value="P:translation"/>
    <property type="evidence" value="ECO:0007669"/>
    <property type="project" value="UniProtKB-UniRule"/>
</dbReference>
<dbReference type="PIRSF" id="PIRSF004749">
    <property type="entry name" value="Pep_def"/>
    <property type="match status" value="1"/>
</dbReference>
<comment type="cofactor">
    <cofactor evidence="5">
        <name>Fe(2+)</name>
        <dbReference type="ChEBI" id="CHEBI:29033"/>
    </cofactor>
    <text evidence="5">Binds 1 Fe(2+) ion.</text>
</comment>
<keyword evidence="4 5" id="KW-0648">Protein biosynthesis</keyword>
<evidence type="ECO:0000256" key="3">
    <source>
        <dbReference type="ARBA" id="ARBA00022801"/>
    </source>
</evidence>
<dbReference type="GO" id="GO:0042586">
    <property type="term" value="F:peptide deformylase activity"/>
    <property type="evidence" value="ECO:0007669"/>
    <property type="project" value="UniProtKB-UniRule"/>
</dbReference>
<dbReference type="GO" id="GO:0046872">
    <property type="term" value="F:metal ion binding"/>
    <property type="evidence" value="ECO:0007669"/>
    <property type="project" value="UniProtKB-KW"/>
</dbReference>
<organism evidence="6 7">
    <name type="scientific">Candidatus Acidiferrum panamense</name>
    <dbReference type="NCBI Taxonomy" id="2741543"/>
    <lineage>
        <taxon>Bacteria</taxon>
        <taxon>Pseudomonadati</taxon>
        <taxon>Acidobacteriota</taxon>
        <taxon>Terriglobia</taxon>
        <taxon>Candidatus Acidiferrales</taxon>
        <taxon>Candidatus Acidiferrum</taxon>
    </lineage>
</organism>
<dbReference type="Pfam" id="PF01327">
    <property type="entry name" value="Pep_deformylase"/>
    <property type="match status" value="1"/>
</dbReference>
<dbReference type="NCBIfam" id="NF001159">
    <property type="entry name" value="PRK00150.1-3"/>
    <property type="match status" value="1"/>
</dbReference>
<dbReference type="AlphaFoldDB" id="A0A7V8SYM3"/>
<evidence type="ECO:0000256" key="2">
    <source>
        <dbReference type="ARBA" id="ARBA00022723"/>
    </source>
</evidence>
<keyword evidence="7" id="KW-1185">Reference proteome</keyword>
<dbReference type="NCBIfam" id="TIGR00079">
    <property type="entry name" value="pept_deformyl"/>
    <property type="match status" value="1"/>
</dbReference>
<evidence type="ECO:0000313" key="6">
    <source>
        <dbReference type="EMBL" id="MBA0087495.1"/>
    </source>
</evidence>
<dbReference type="PANTHER" id="PTHR10458">
    <property type="entry name" value="PEPTIDE DEFORMYLASE"/>
    <property type="match status" value="1"/>
</dbReference>
<dbReference type="PANTHER" id="PTHR10458:SF2">
    <property type="entry name" value="PEPTIDE DEFORMYLASE, MITOCHONDRIAL"/>
    <property type="match status" value="1"/>
</dbReference>
<comment type="similarity">
    <text evidence="1 5">Belongs to the polypeptide deformylase family.</text>
</comment>
<dbReference type="EMBL" id="JACDQQ010002032">
    <property type="protein sequence ID" value="MBA0087495.1"/>
    <property type="molecule type" value="Genomic_DNA"/>
</dbReference>
<dbReference type="SUPFAM" id="SSF56420">
    <property type="entry name" value="Peptide deformylase"/>
    <property type="match status" value="1"/>
</dbReference>
<keyword evidence="5" id="KW-0408">Iron</keyword>
<dbReference type="InterPro" id="IPR023635">
    <property type="entry name" value="Peptide_deformylase"/>
</dbReference>
<protein>
    <recommendedName>
        <fullName evidence="5">Peptide deformylase</fullName>
        <shortName evidence="5">PDF</shortName>
        <ecNumber evidence="5">3.5.1.88</ecNumber>
    </recommendedName>
    <alternativeName>
        <fullName evidence="5">Polypeptide deformylase</fullName>
    </alternativeName>
</protein>
<evidence type="ECO:0000256" key="1">
    <source>
        <dbReference type="ARBA" id="ARBA00010759"/>
    </source>
</evidence>
<comment type="caution">
    <text evidence="6">The sequence shown here is derived from an EMBL/GenBank/DDBJ whole genome shotgun (WGS) entry which is preliminary data.</text>
</comment>
<dbReference type="FunFam" id="3.90.45.10:FF:000003">
    <property type="entry name" value="Peptide deformylase"/>
    <property type="match status" value="1"/>
</dbReference>
<dbReference type="HAMAP" id="MF_00163">
    <property type="entry name" value="Pep_deformylase"/>
    <property type="match status" value="1"/>
</dbReference>
<feature type="active site" evidence="5">
    <location>
        <position position="152"/>
    </location>
</feature>
<dbReference type="Proteomes" id="UP000567293">
    <property type="component" value="Unassembled WGS sequence"/>
</dbReference>
<evidence type="ECO:0000256" key="4">
    <source>
        <dbReference type="ARBA" id="ARBA00022917"/>
    </source>
</evidence>
<evidence type="ECO:0000256" key="5">
    <source>
        <dbReference type="HAMAP-Rule" id="MF_00163"/>
    </source>
</evidence>
<dbReference type="PRINTS" id="PR01576">
    <property type="entry name" value="PDEFORMYLASE"/>
</dbReference>
<gene>
    <name evidence="5 6" type="primary">def</name>
    <name evidence="6" type="ORF">HRJ53_21120</name>
</gene>
<keyword evidence="3 5" id="KW-0378">Hydrolase</keyword>
<dbReference type="CDD" id="cd00487">
    <property type="entry name" value="Pep_deformylase"/>
    <property type="match status" value="1"/>
</dbReference>
<reference evidence="6" key="1">
    <citation type="submission" date="2020-06" db="EMBL/GenBank/DDBJ databases">
        <title>Legume-microbial interactions unlock mineral nutrients during tropical forest succession.</title>
        <authorList>
            <person name="Epihov D.Z."/>
        </authorList>
    </citation>
    <scope>NUCLEOTIDE SEQUENCE [LARGE SCALE GENOMIC DNA]</scope>
    <source>
        <strain evidence="6">Pan2503</strain>
    </source>
</reference>
<feature type="binding site" evidence="5">
    <location>
        <position position="109"/>
    </location>
    <ligand>
        <name>Fe cation</name>
        <dbReference type="ChEBI" id="CHEBI:24875"/>
    </ligand>
</feature>
<evidence type="ECO:0000313" key="7">
    <source>
        <dbReference type="Proteomes" id="UP000567293"/>
    </source>
</evidence>
<name>A0A7V8SYM3_9BACT</name>
<feature type="binding site" evidence="5">
    <location>
        <position position="151"/>
    </location>
    <ligand>
        <name>Fe cation</name>
        <dbReference type="ChEBI" id="CHEBI:24875"/>
    </ligand>
</feature>
<sequence>MRLKIVQAGEAVLRERARPLAPEEIRNAEIQQLIEWMRETMRDAPGVGLAAPQVGLSVQLAVIEDRADLQRSITPERLLERGRRPVPFHVIVNPRISLEGNTVDFFEGCLSVAGFSALVPRAVRARVECLDEKAQPISIAADGWYARILQHEIDHLQGMLYVDRMRSRSFMTVDNLARYWNDLPIAAVNERLGI</sequence>
<dbReference type="Gene3D" id="3.90.45.10">
    <property type="entry name" value="Peptide deformylase"/>
    <property type="match status" value="1"/>
</dbReference>
<keyword evidence="2 5" id="KW-0479">Metal-binding</keyword>